<protein>
    <submittedName>
        <fullName evidence="6">Uncharacterized protein LOC111109200</fullName>
    </submittedName>
</protein>
<keyword evidence="2" id="KW-0964">Secreted</keyword>
<name>A0A8B8BDB5_CRAVI</name>
<dbReference type="GeneID" id="111109200"/>
<dbReference type="OrthoDB" id="6368610at2759"/>
<dbReference type="InterPro" id="IPR008983">
    <property type="entry name" value="Tumour_necrosis_fac-like_dom"/>
</dbReference>
<dbReference type="SUPFAM" id="SSF49842">
    <property type="entry name" value="TNF-like"/>
    <property type="match status" value="3"/>
</dbReference>
<dbReference type="PANTHER" id="PTHR22923:SF116">
    <property type="entry name" value="C1Q DOMAIN-CONTAINING PROTEIN"/>
    <property type="match status" value="1"/>
</dbReference>
<sequence length="390" mass="42962">MVFCEPACCNYDKIISKSKYAYALSPSRSSDTRFNYAFHAQLTSTVINDYVIYDNVLTNESAAYDNTTGIFTCKSSGTYVFSWTTANSNCRASRADLLVNEISIGVTNTHRRHCYSWSENVGSSTGFVAYNLQPGDEVKVKVNGTADTLFSTLSGWQLHQGAPSFYARVSLSDSQSNGSEIRFHNVLNNNKDMYNPETNTFTAQESGLYALTASVEVTDGQAYLSVKRGEVKDEMNFFPGYRERASLPSSVLNSYPLGGFPGTASTLQLVALWRVNARPACMASLETSSSSSPVNFTNERLDMTASLSGSEFRAPKAGVYVIFWNTGLYLNPRHSMLLVNEICVGHAISDRTDGSNVVILRLQKNDSVSLKIDATVYSHKSTVISGYWLF</sequence>
<dbReference type="PANTHER" id="PTHR22923">
    <property type="entry name" value="CEREBELLIN-RELATED"/>
    <property type="match status" value="1"/>
</dbReference>
<dbReference type="GO" id="GO:0005576">
    <property type="term" value="C:extracellular region"/>
    <property type="evidence" value="ECO:0007669"/>
    <property type="project" value="UniProtKB-SubCell"/>
</dbReference>
<evidence type="ECO:0000259" key="4">
    <source>
        <dbReference type="PROSITE" id="PS50871"/>
    </source>
</evidence>
<evidence type="ECO:0000256" key="3">
    <source>
        <dbReference type="ARBA" id="ARBA00022729"/>
    </source>
</evidence>
<dbReference type="SMART" id="SM00110">
    <property type="entry name" value="C1Q"/>
    <property type="match status" value="1"/>
</dbReference>
<dbReference type="Gene3D" id="2.60.120.40">
    <property type="match status" value="3"/>
</dbReference>
<evidence type="ECO:0000313" key="5">
    <source>
        <dbReference type="Proteomes" id="UP000694844"/>
    </source>
</evidence>
<dbReference type="InterPro" id="IPR001073">
    <property type="entry name" value="C1q_dom"/>
</dbReference>
<organism evidence="5 6">
    <name type="scientific">Crassostrea virginica</name>
    <name type="common">Eastern oyster</name>
    <dbReference type="NCBI Taxonomy" id="6565"/>
    <lineage>
        <taxon>Eukaryota</taxon>
        <taxon>Metazoa</taxon>
        <taxon>Spiralia</taxon>
        <taxon>Lophotrochozoa</taxon>
        <taxon>Mollusca</taxon>
        <taxon>Bivalvia</taxon>
        <taxon>Autobranchia</taxon>
        <taxon>Pteriomorphia</taxon>
        <taxon>Ostreida</taxon>
        <taxon>Ostreoidea</taxon>
        <taxon>Ostreidae</taxon>
        <taxon>Crassostrea</taxon>
    </lineage>
</organism>
<dbReference type="KEGG" id="cvn:111109200"/>
<reference evidence="6" key="1">
    <citation type="submission" date="2025-08" db="UniProtKB">
        <authorList>
            <consortium name="RefSeq"/>
        </authorList>
    </citation>
    <scope>IDENTIFICATION</scope>
    <source>
        <tissue evidence="6">Whole sample</tissue>
    </source>
</reference>
<accession>A0A8B8BDB5</accession>
<dbReference type="AlphaFoldDB" id="A0A8B8BDB5"/>
<keyword evidence="3" id="KW-0732">Signal</keyword>
<dbReference type="InterPro" id="IPR050822">
    <property type="entry name" value="Cerebellin_Synaptic_Org"/>
</dbReference>
<dbReference type="RefSeq" id="XP_022300991.1">
    <property type="nucleotide sequence ID" value="XM_022445283.1"/>
</dbReference>
<gene>
    <name evidence="6" type="primary">LOC111109200</name>
</gene>
<dbReference type="Proteomes" id="UP000694844">
    <property type="component" value="Chromosome 8"/>
</dbReference>
<evidence type="ECO:0000313" key="6">
    <source>
        <dbReference type="RefSeq" id="XP_022300991.1"/>
    </source>
</evidence>
<proteinExistence type="predicted"/>
<evidence type="ECO:0000256" key="1">
    <source>
        <dbReference type="ARBA" id="ARBA00004613"/>
    </source>
</evidence>
<evidence type="ECO:0000256" key="2">
    <source>
        <dbReference type="ARBA" id="ARBA00022525"/>
    </source>
</evidence>
<dbReference type="PROSITE" id="PS50871">
    <property type="entry name" value="C1Q"/>
    <property type="match status" value="1"/>
</dbReference>
<feature type="domain" description="C1q" evidence="4">
    <location>
        <begin position="27"/>
        <end position="174"/>
    </location>
</feature>
<keyword evidence="5" id="KW-1185">Reference proteome</keyword>
<dbReference type="Pfam" id="PF00386">
    <property type="entry name" value="C1q"/>
    <property type="match status" value="2"/>
</dbReference>
<dbReference type="PRINTS" id="PR00007">
    <property type="entry name" value="COMPLEMNTC1Q"/>
</dbReference>
<comment type="subcellular location">
    <subcellularLocation>
        <location evidence="1">Secreted</location>
    </subcellularLocation>
</comment>